<dbReference type="Proteomes" id="UP000268007">
    <property type="component" value="Unassembled WGS sequence"/>
</dbReference>
<dbReference type="OrthoDB" id="9894366at2"/>
<sequence length="279" mass="31888">MNNLLVLVETQENSSSVAPIVVIIVTTIMFVALVVRVCWPSLRENNIFQKTRLYNYGRGPEAKAYVRQRQRDTIAFCAGSNIAGLILLIFKSIQPKVTNPKYPVNALSGLPLRFFLLGLFCTICLLIFSFVEEVEHSLVRNFKFSLKVWVTSLFISPLLLVIVFSYRFTNIGYMFYVYLRTVVTISGVGSITFAALTFATHYFTVKPFKTRGKRLCILLATQFTMLFNIIFAMALFNPDISWLVGWLFFTVIMGLCIKYYSMDTTVYTEAVFYEAEVID</sequence>
<proteinExistence type="predicted"/>
<dbReference type="RefSeq" id="WP_121198311.1">
    <property type="nucleotide sequence ID" value="NZ_RBKU01000001.1"/>
</dbReference>
<organism evidence="2 3">
    <name type="scientific">Mucilaginibacter gracilis</name>
    <dbReference type="NCBI Taxonomy" id="423350"/>
    <lineage>
        <taxon>Bacteria</taxon>
        <taxon>Pseudomonadati</taxon>
        <taxon>Bacteroidota</taxon>
        <taxon>Sphingobacteriia</taxon>
        <taxon>Sphingobacteriales</taxon>
        <taxon>Sphingobacteriaceae</taxon>
        <taxon>Mucilaginibacter</taxon>
    </lineage>
</organism>
<evidence type="ECO:0000256" key="1">
    <source>
        <dbReference type="SAM" id="Phobius"/>
    </source>
</evidence>
<dbReference type="AlphaFoldDB" id="A0A495J168"/>
<feature type="transmembrane region" description="Helical" evidence="1">
    <location>
        <begin position="110"/>
        <end position="132"/>
    </location>
</feature>
<feature type="transmembrane region" description="Helical" evidence="1">
    <location>
        <begin position="215"/>
        <end position="236"/>
    </location>
</feature>
<keyword evidence="1" id="KW-0812">Transmembrane</keyword>
<accession>A0A495J168</accession>
<evidence type="ECO:0000313" key="3">
    <source>
        <dbReference type="Proteomes" id="UP000268007"/>
    </source>
</evidence>
<reference evidence="2 3" key="1">
    <citation type="submission" date="2018-10" db="EMBL/GenBank/DDBJ databases">
        <title>Genomic Encyclopedia of Archaeal and Bacterial Type Strains, Phase II (KMG-II): from individual species to whole genera.</title>
        <authorList>
            <person name="Goeker M."/>
        </authorList>
    </citation>
    <scope>NUCLEOTIDE SEQUENCE [LARGE SCALE GENOMIC DNA]</scope>
    <source>
        <strain evidence="2 3">DSM 18602</strain>
    </source>
</reference>
<dbReference type="EMBL" id="RBKU01000001">
    <property type="protein sequence ID" value="RKR82736.1"/>
    <property type="molecule type" value="Genomic_DNA"/>
</dbReference>
<feature type="transmembrane region" description="Helical" evidence="1">
    <location>
        <begin position="144"/>
        <end position="166"/>
    </location>
</feature>
<keyword evidence="1" id="KW-0472">Membrane</keyword>
<evidence type="ECO:0000313" key="2">
    <source>
        <dbReference type="EMBL" id="RKR82736.1"/>
    </source>
</evidence>
<feature type="transmembrane region" description="Helical" evidence="1">
    <location>
        <begin position="242"/>
        <end position="260"/>
    </location>
</feature>
<comment type="caution">
    <text evidence="2">The sequence shown here is derived from an EMBL/GenBank/DDBJ whole genome shotgun (WGS) entry which is preliminary data.</text>
</comment>
<feature type="transmembrane region" description="Helical" evidence="1">
    <location>
        <begin position="73"/>
        <end position="90"/>
    </location>
</feature>
<gene>
    <name evidence="2" type="ORF">BDD43_2921</name>
</gene>
<dbReference type="SUPFAM" id="SSF103473">
    <property type="entry name" value="MFS general substrate transporter"/>
    <property type="match status" value="1"/>
</dbReference>
<feature type="transmembrane region" description="Helical" evidence="1">
    <location>
        <begin position="20"/>
        <end position="39"/>
    </location>
</feature>
<keyword evidence="1" id="KW-1133">Transmembrane helix</keyword>
<keyword evidence="3" id="KW-1185">Reference proteome</keyword>
<protein>
    <submittedName>
        <fullName evidence="2">Uncharacterized protein</fullName>
    </submittedName>
</protein>
<feature type="transmembrane region" description="Helical" evidence="1">
    <location>
        <begin position="178"/>
        <end position="203"/>
    </location>
</feature>
<name>A0A495J168_9SPHI</name>
<dbReference type="InterPro" id="IPR036259">
    <property type="entry name" value="MFS_trans_sf"/>
</dbReference>